<feature type="transmembrane region" description="Helical" evidence="1">
    <location>
        <begin position="141"/>
        <end position="166"/>
    </location>
</feature>
<proteinExistence type="predicted"/>
<feature type="transmembrane region" description="Helical" evidence="1">
    <location>
        <begin position="57"/>
        <end position="81"/>
    </location>
</feature>
<dbReference type="AlphaFoldDB" id="A0A7M5UWL0"/>
<protein>
    <submittedName>
        <fullName evidence="2">Uncharacterized protein</fullName>
    </submittedName>
</protein>
<evidence type="ECO:0000256" key="1">
    <source>
        <dbReference type="SAM" id="Phobius"/>
    </source>
</evidence>
<reference evidence="2" key="1">
    <citation type="submission" date="2021-01" db="UniProtKB">
        <authorList>
            <consortium name="EnsemblMetazoa"/>
        </authorList>
    </citation>
    <scope>IDENTIFICATION</scope>
</reference>
<accession>A0A7M5UWL0</accession>
<name>A0A7M5UWL0_9CNID</name>
<dbReference type="PANTHER" id="PTHR31735:SF1">
    <property type="entry name" value="VACUOLAR MEMBRANE PROTEIN YPL162C"/>
    <property type="match status" value="1"/>
</dbReference>
<feature type="transmembrane region" description="Helical" evidence="1">
    <location>
        <begin position="186"/>
        <end position="207"/>
    </location>
</feature>
<feature type="transmembrane region" description="Helical" evidence="1">
    <location>
        <begin position="26"/>
        <end position="45"/>
    </location>
</feature>
<evidence type="ECO:0000313" key="3">
    <source>
        <dbReference type="Proteomes" id="UP000594262"/>
    </source>
</evidence>
<feature type="transmembrane region" description="Helical" evidence="1">
    <location>
        <begin position="93"/>
        <end position="120"/>
    </location>
</feature>
<dbReference type="OrthoDB" id="431202at2759"/>
<keyword evidence="1" id="KW-0812">Transmembrane</keyword>
<dbReference type="EnsemblMetazoa" id="CLYHEMT005336.1">
    <property type="protein sequence ID" value="CLYHEMP005336.1"/>
    <property type="gene ID" value="CLYHEMG005336"/>
</dbReference>
<dbReference type="Pfam" id="PF12400">
    <property type="entry name" value="STIMATE"/>
    <property type="match status" value="1"/>
</dbReference>
<dbReference type="RefSeq" id="XP_066912651.1">
    <property type="nucleotide sequence ID" value="XM_067056550.1"/>
</dbReference>
<organism evidence="2 3">
    <name type="scientific">Clytia hemisphaerica</name>
    <dbReference type="NCBI Taxonomy" id="252671"/>
    <lineage>
        <taxon>Eukaryota</taxon>
        <taxon>Metazoa</taxon>
        <taxon>Cnidaria</taxon>
        <taxon>Hydrozoa</taxon>
        <taxon>Hydroidolina</taxon>
        <taxon>Leptothecata</taxon>
        <taxon>Obeliida</taxon>
        <taxon>Clytiidae</taxon>
        <taxon>Clytia</taxon>
    </lineage>
</organism>
<dbReference type="GO" id="GO:0016020">
    <property type="term" value="C:membrane"/>
    <property type="evidence" value="ECO:0007669"/>
    <property type="project" value="TreeGrafter"/>
</dbReference>
<sequence length="284" mass="32559">MMLTNKSTSTVLVNNDNGHCSLNNNFGITVQAILAFTAFAILILKRCHEPKEERRSVAIWFCDTSKQAIGAMLIHFANVFLAELSHEKDPCTWYFINYLLDTTIGLLVIWLALRLLHVIASKKGWIRLRMGEYGSPPSFKTWLYQCGVYICVMLVEKCVILAFFQLKFWVKVKEIILLPFHGHPKIEVVIVVLIVPFIMNALMFWAVDNFLMRKSRKLLSMSHDGSSKQVQYVNHKNNYMSDDEVHMHLMASEAQDSTVIDERLGSGSESELLFRRTGSESSYK</sequence>
<keyword evidence="3" id="KW-1185">Reference proteome</keyword>
<dbReference type="Proteomes" id="UP000594262">
    <property type="component" value="Unplaced"/>
</dbReference>
<keyword evidence="1" id="KW-1133">Transmembrane helix</keyword>
<dbReference type="GeneID" id="136799921"/>
<dbReference type="InterPro" id="IPR022127">
    <property type="entry name" value="STIMATE/YPL162C"/>
</dbReference>
<keyword evidence="1" id="KW-0472">Membrane</keyword>
<dbReference type="PANTHER" id="PTHR31735">
    <property type="entry name" value="VACUOLAR MEMBRANE PROTEIN YPL162C"/>
    <property type="match status" value="1"/>
</dbReference>
<evidence type="ECO:0000313" key="2">
    <source>
        <dbReference type="EnsemblMetazoa" id="CLYHEMP005336.1"/>
    </source>
</evidence>